<dbReference type="Gene3D" id="3.30.590.10">
    <property type="entry name" value="Glutamine synthetase/guanido kinase, catalytic domain"/>
    <property type="match status" value="1"/>
</dbReference>
<evidence type="ECO:0000256" key="2">
    <source>
        <dbReference type="ARBA" id="ARBA00037583"/>
    </source>
</evidence>
<comment type="subunit">
    <text evidence="3">Dodecamer. Interacts with BFSP2 and VIM.</text>
</comment>
<dbReference type="GO" id="GO:0016020">
    <property type="term" value="C:membrane"/>
    <property type="evidence" value="ECO:0007669"/>
    <property type="project" value="TreeGrafter"/>
</dbReference>
<feature type="domain" description="GS catalytic" evidence="10">
    <location>
        <begin position="450"/>
        <end position="775"/>
    </location>
</feature>
<comment type="function">
    <text evidence="2">May act as a component of the cytoskeleton or as a chaperone for the reorganization of intermediate filament proteins during terminal differentiation in the lens. Does not seem to have enzymatic activity.</text>
</comment>
<dbReference type="InterPro" id="IPR008146">
    <property type="entry name" value="Gln_synth_cat_dom"/>
</dbReference>
<dbReference type="FunFam" id="3.30.590.10:FF:000009">
    <property type="entry name" value="Lengsin, lens protein with glutamine synthetase domain"/>
    <property type="match status" value="1"/>
</dbReference>
<dbReference type="InterPro" id="IPR008147">
    <property type="entry name" value="Gln_synt_N"/>
</dbReference>
<dbReference type="SMART" id="SM01230">
    <property type="entry name" value="Gln-synt_C"/>
    <property type="match status" value="1"/>
</dbReference>
<evidence type="ECO:0000313" key="11">
    <source>
        <dbReference type="Ensembl" id="ENSPCEP00000012632.1"/>
    </source>
</evidence>
<evidence type="ECO:0000256" key="7">
    <source>
        <dbReference type="RuleBase" id="RU000384"/>
    </source>
</evidence>
<accession>A0A8C8S077</accession>
<name>A0A8C8S077_9SAUR</name>
<feature type="compositionally biased region" description="Basic and acidic residues" evidence="8">
    <location>
        <begin position="128"/>
        <end position="148"/>
    </location>
</feature>
<evidence type="ECO:0000313" key="12">
    <source>
        <dbReference type="Proteomes" id="UP000694393"/>
    </source>
</evidence>
<evidence type="ECO:0000256" key="5">
    <source>
        <dbReference type="ARBA" id="ARBA00042675"/>
    </source>
</evidence>
<evidence type="ECO:0000256" key="6">
    <source>
        <dbReference type="PROSITE-ProRule" id="PRU01330"/>
    </source>
</evidence>
<dbReference type="GO" id="GO:0005737">
    <property type="term" value="C:cytoplasm"/>
    <property type="evidence" value="ECO:0007669"/>
    <property type="project" value="TreeGrafter"/>
</dbReference>
<dbReference type="Pfam" id="PF00120">
    <property type="entry name" value="Gln-synt_C"/>
    <property type="match status" value="1"/>
</dbReference>
<feature type="region of interest" description="Disordered" evidence="8">
    <location>
        <begin position="49"/>
        <end position="198"/>
    </location>
</feature>
<organism evidence="11 12">
    <name type="scientific">Pelusios castaneus</name>
    <name type="common">West African mud turtle</name>
    <dbReference type="NCBI Taxonomy" id="367368"/>
    <lineage>
        <taxon>Eukaryota</taxon>
        <taxon>Metazoa</taxon>
        <taxon>Chordata</taxon>
        <taxon>Craniata</taxon>
        <taxon>Vertebrata</taxon>
        <taxon>Euteleostomi</taxon>
        <taxon>Archelosauria</taxon>
        <taxon>Testudinata</taxon>
        <taxon>Testudines</taxon>
        <taxon>Pleurodira</taxon>
        <taxon>Pelomedusidae</taxon>
        <taxon>Pelusios</taxon>
    </lineage>
</organism>
<sequence length="775" mass="85983">VSGNLTFTNTVGNDNDEADGNSLCGLRKTRGVKVTAKYILPLECEKAEISNPTNTPDCSSLQSATGHTEQPASPLLQKPCNFPKMQDQKGGKNESFPTEVNVKENILGKTEDEIQTLSKRNQPLGTEPESKEEKSKGLDTGSREDKSGVTETASYENKCRRTEDEEKNDKLYATEKENKGSYLATQEEGTEESFTLGSGVSKQTLQELKNLLRNSPLLGKRAKYTGKPTRTSSQNLPKPSEKTVNKQGRSFESFLLHFEGENRKLPSIGNHVIGLPTKSLLGHTSAGSDQQQTEVKRLVMIALLSLFDMNTTLYFKGQSREPDVNNPGRQPPHLLVSLTENIKQQMARDSIQFVRFEATDLHGVSRSKSIPSRFFQEKAIYGVSMPRGYLELTLNPKDSEVNHISATNFNCDILLSPDLSTFRVLPWIEQTARVICDSFTVLGTPLLTSPRHIAKQQLSQLQDNGFSLRSAFTYEFCIYGIAEIVNSKTISFPALSILNNQDQTFIQELIEGMYHTGANIESFSSSTGPGQMEICFHPEFGIGVADSAFTFRTGIKEVAKKYNYIASFFTENGFYNSGILSHSLWDVNGQKNLFSVDRGVQALTNSGKHWLAGLLAHSAALSCLMAPAVSCRKRYSKYSKESKDFVNAKWAFNDNSCAFNIKCHGGKGTQIDNKLGSATANPYLVLAATIAAGLDGVKRELTFQDESEENQSTAQWKPATIPLKLEDALVALKEDLCLREALGDIFIQYFIAMKHYELETEETDAERNKFLGYFI</sequence>
<feature type="domain" description="GS beta-grasp" evidence="9">
    <location>
        <begin position="349"/>
        <end position="443"/>
    </location>
</feature>
<feature type="compositionally biased region" description="Polar residues" evidence="8">
    <location>
        <begin position="228"/>
        <end position="237"/>
    </location>
</feature>
<dbReference type="GO" id="GO:0006542">
    <property type="term" value="P:glutamine biosynthetic process"/>
    <property type="evidence" value="ECO:0007669"/>
    <property type="project" value="InterPro"/>
</dbReference>
<evidence type="ECO:0000256" key="8">
    <source>
        <dbReference type="SAM" id="MobiDB-lite"/>
    </source>
</evidence>
<comment type="similarity">
    <text evidence="1 6 7">Belongs to the glutamine synthetase family.</text>
</comment>
<dbReference type="InterPro" id="IPR014746">
    <property type="entry name" value="Gln_synth/guanido_kin_cat_dom"/>
</dbReference>
<dbReference type="SUPFAM" id="SSF55931">
    <property type="entry name" value="Glutamine synthetase/guanido kinase"/>
    <property type="match status" value="1"/>
</dbReference>
<evidence type="ECO:0000259" key="9">
    <source>
        <dbReference type="PROSITE" id="PS51986"/>
    </source>
</evidence>
<dbReference type="AlphaFoldDB" id="A0A8C8S077"/>
<evidence type="ECO:0000256" key="1">
    <source>
        <dbReference type="ARBA" id="ARBA00009897"/>
    </source>
</evidence>
<proteinExistence type="inferred from homology"/>
<feature type="compositionally biased region" description="Polar residues" evidence="8">
    <location>
        <begin position="1"/>
        <end position="13"/>
    </location>
</feature>
<dbReference type="PANTHER" id="PTHR43407:SF1">
    <property type="entry name" value="LENGSIN"/>
    <property type="match status" value="1"/>
</dbReference>
<dbReference type="Ensembl" id="ENSPCET00000013081.1">
    <property type="protein sequence ID" value="ENSPCEP00000012632.1"/>
    <property type="gene ID" value="ENSPCEG00000010017.1"/>
</dbReference>
<reference evidence="11" key="2">
    <citation type="submission" date="2025-09" db="UniProtKB">
        <authorList>
            <consortium name="Ensembl"/>
        </authorList>
    </citation>
    <scope>IDENTIFICATION</scope>
</reference>
<feature type="compositionally biased region" description="Polar residues" evidence="8">
    <location>
        <begin position="50"/>
        <end position="71"/>
    </location>
</feature>
<dbReference type="SUPFAM" id="SSF54368">
    <property type="entry name" value="Glutamine synthetase, N-terminal domain"/>
    <property type="match status" value="1"/>
</dbReference>
<dbReference type="GO" id="GO:0004356">
    <property type="term" value="F:glutamine synthetase activity"/>
    <property type="evidence" value="ECO:0007669"/>
    <property type="project" value="InterPro"/>
</dbReference>
<feature type="compositionally biased region" description="Polar residues" evidence="8">
    <location>
        <begin position="115"/>
        <end position="124"/>
    </location>
</feature>
<dbReference type="PANTHER" id="PTHR43407">
    <property type="entry name" value="GLUTAMINE SYNTHETASE"/>
    <property type="match status" value="1"/>
</dbReference>
<dbReference type="Gene3D" id="3.10.20.70">
    <property type="entry name" value="Glutamine synthetase, N-terminal domain"/>
    <property type="match status" value="1"/>
</dbReference>
<feature type="region of interest" description="Disordered" evidence="8">
    <location>
        <begin position="1"/>
        <end position="22"/>
    </location>
</feature>
<feature type="compositionally biased region" description="Basic and acidic residues" evidence="8">
    <location>
        <begin position="157"/>
        <end position="179"/>
    </location>
</feature>
<dbReference type="PROSITE" id="PS51987">
    <property type="entry name" value="GS_CATALYTIC"/>
    <property type="match status" value="1"/>
</dbReference>
<evidence type="ECO:0000259" key="10">
    <source>
        <dbReference type="PROSITE" id="PS51987"/>
    </source>
</evidence>
<dbReference type="FunFam" id="3.10.20.70:FF:000007">
    <property type="entry name" value="LOW QUALITY PROTEIN: lengsin"/>
    <property type="match status" value="1"/>
</dbReference>
<evidence type="ECO:0000256" key="4">
    <source>
        <dbReference type="ARBA" id="ARBA00039404"/>
    </source>
</evidence>
<protein>
    <recommendedName>
        <fullName evidence="4">Lengsin</fullName>
    </recommendedName>
    <alternativeName>
        <fullName evidence="5">Glutamate-ammonia ligase domain-containing protein 1</fullName>
    </alternativeName>
</protein>
<dbReference type="InterPro" id="IPR036651">
    <property type="entry name" value="Gln_synt_N_sf"/>
</dbReference>
<dbReference type="PROSITE" id="PS51986">
    <property type="entry name" value="GS_BETA_GRASP"/>
    <property type="match status" value="1"/>
</dbReference>
<reference evidence="11" key="1">
    <citation type="submission" date="2025-08" db="UniProtKB">
        <authorList>
            <consortium name="Ensembl"/>
        </authorList>
    </citation>
    <scope>IDENTIFICATION</scope>
</reference>
<dbReference type="Proteomes" id="UP000694393">
    <property type="component" value="Unplaced"/>
</dbReference>
<keyword evidence="12" id="KW-1185">Reference proteome</keyword>
<evidence type="ECO:0000256" key="3">
    <source>
        <dbReference type="ARBA" id="ARBA00038790"/>
    </source>
</evidence>
<feature type="region of interest" description="Disordered" evidence="8">
    <location>
        <begin position="216"/>
        <end position="246"/>
    </location>
</feature>